<dbReference type="Proteomes" id="UP000663838">
    <property type="component" value="Unassembled WGS sequence"/>
</dbReference>
<accession>A0A818ZMT4</accession>
<evidence type="ECO:0000256" key="1">
    <source>
        <dbReference type="SAM" id="Coils"/>
    </source>
</evidence>
<reference evidence="3" key="1">
    <citation type="submission" date="2021-02" db="EMBL/GenBank/DDBJ databases">
        <authorList>
            <person name="Nowell W R."/>
        </authorList>
    </citation>
    <scope>NUCLEOTIDE SEQUENCE</scope>
</reference>
<gene>
    <name evidence="3" type="ORF">KIK155_LOCUS30752</name>
    <name evidence="4" type="ORF">TOA249_LOCUS5155</name>
</gene>
<dbReference type="EMBL" id="CAJOBS010000205">
    <property type="protein sequence ID" value="CAF4523070.1"/>
    <property type="molecule type" value="Genomic_DNA"/>
</dbReference>
<protein>
    <submittedName>
        <fullName evidence="3">Uncharacterized protein</fullName>
    </submittedName>
</protein>
<dbReference type="AlphaFoldDB" id="A0A818ZMT4"/>
<proteinExistence type="predicted"/>
<name>A0A818ZMT4_9BILA</name>
<dbReference type="EMBL" id="CAJNYV010005643">
    <property type="protein sequence ID" value="CAF3769775.1"/>
    <property type="molecule type" value="Genomic_DNA"/>
</dbReference>
<feature type="coiled-coil region" evidence="1">
    <location>
        <begin position="720"/>
        <end position="755"/>
    </location>
</feature>
<keyword evidence="1" id="KW-0175">Coiled coil</keyword>
<dbReference type="Proteomes" id="UP000663865">
    <property type="component" value="Unassembled WGS sequence"/>
</dbReference>
<organism evidence="3 5">
    <name type="scientific">Rotaria socialis</name>
    <dbReference type="NCBI Taxonomy" id="392032"/>
    <lineage>
        <taxon>Eukaryota</taxon>
        <taxon>Metazoa</taxon>
        <taxon>Spiralia</taxon>
        <taxon>Gnathifera</taxon>
        <taxon>Rotifera</taxon>
        <taxon>Eurotatoria</taxon>
        <taxon>Bdelloidea</taxon>
        <taxon>Philodinida</taxon>
        <taxon>Philodinidae</taxon>
        <taxon>Rotaria</taxon>
    </lineage>
</organism>
<feature type="coiled-coil region" evidence="1">
    <location>
        <begin position="221"/>
        <end position="287"/>
    </location>
</feature>
<comment type="caution">
    <text evidence="3">The sequence shown here is derived from an EMBL/GenBank/DDBJ whole genome shotgun (WGS) entry which is preliminary data.</text>
</comment>
<evidence type="ECO:0000313" key="5">
    <source>
        <dbReference type="Proteomes" id="UP000663865"/>
    </source>
</evidence>
<feature type="region of interest" description="Disordered" evidence="2">
    <location>
        <begin position="906"/>
        <end position="926"/>
    </location>
</feature>
<evidence type="ECO:0000313" key="4">
    <source>
        <dbReference type="EMBL" id="CAF4523070.1"/>
    </source>
</evidence>
<evidence type="ECO:0000313" key="3">
    <source>
        <dbReference type="EMBL" id="CAF3769775.1"/>
    </source>
</evidence>
<sequence length="941" mass="107837">MTKSISLFIILGDFAIVKYFVTKYPATKRQTNKAGLTALQIAQKLKFTRIAELIVTGKDVPESLIDEDNAEPKHSYETLKQASRDGKVKIIKEFIKERYESKEDKRRLCYELIQIAKKVPQYEIVDILEPYYKKELRTEIASDMEVGSAVTLNSHYKKILLGFLSGLSSVIADSPVVLDPSDPNTYRDLFSDLTSNVRKRSQELQQVTDEQDVKKLIAQDSANTEQQLIKINETLEQLLENKESLQARIEDTEGRVFKQQDLTALQRKELIQEREAHKQQLATYECSIFLFQRQQEAMLIRQNMMKFIKGNTNMTLFYRTIENRLQALFVSILAAQGGHVKRETATVNTMSATIPFANLVISHIKSALIPTLSKLNEKEQKQAWANISTLGNFEELQRIASDTAGMVTLYYREQIQSIDPFQKIKSSYVFNYKIKWIKEIFYDARSESNEEMAVTMVAEYVTAWIIDALKAGKTEIDTFESLPQQLWLHIAKKNTVDQEATTKATDVVEHSAGKQKIPVKFRNSLDKEYTVQVPLRYLIGCVSVFGNNGSIYQCPIAKISSNTELHDLEIFRYVYVAPFSSDEKVFQSIVDERKLHVAGYDNLGNILTRFEDIIEHAQAYVSGNDEHASKSLITKETANQVAEVLREQKIFVDAKDVKGELKRAQETIELSIDVLRENIQEQTNFYETSIKAAHEQIKLESITNREEMKKDNEMHYDQGWKKLNEKLKDIEKHLSQQIEKRVNDIEQEMREKTKEIITIAETAKGLSFQAIRHATQATQSSEKLAQDAAQAAVSVQNLVESTEQRRQELQLTANQCETTVKQTVATQKEFYERVILEMRTKLERDVERAKEAARESAATAKESARAAQESASYAQEVQKITKNQLEVQRRETEKILADVKEMRQQNERAVHDAREAEKQAKRAADVGTTALEKVEKLTRKV</sequence>
<feature type="compositionally biased region" description="Basic and acidic residues" evidence="2">
    <location>
        <begin position="906"/>
        <end position="924"/>
    </location>
</feature>
<evidence type="ECO:0000256" key="2">
    <source>
        <dbReference type="SAM" id="MobiDB-lite"/>
    </source>
</evidence>